<dbReference type="AlphaFoldDB" id="A0A0G9MUL6"/>
<reference evidence="1 2" key="1">
    <citation type="submission" date="2015-04" db="EMBL/GenBank/DDBJ databases">
        <title>The draft genome sequence of Erythrobacr gangjinensis K7-2.</title>
        <authorList>
            <person name="Zhuang L."/>
            <person name="Liu Y."/>
            <person name="Shao Z."/>
        </authorList>
    </citation>
    <scope>NUCLEOTIDE SEQUENCE [LARGE SCALE GENOMIC DNA]</scope>
    <source>
        <strain evidence="1 2">K7-2</strain>
    </source>
</reference>
<organism evidence="1 2">
    <name type="scientific">Aurantiacibacter gangjinensis</name>
    <dbReference type="NCBI Taxonomy" id="502682"/>
    <lineage>
        <taxon>Bacteria</taxon>
        <taxon>Pseudomonadati</taxon>
        <taxon>Pseudomonadota</taxon>
        <taxon>Alphaproteobacteria</taxon>
        <taxon>Sphingomonadales</taxon>
        <taxon>Erythrobacteraceae</taxon>
        <taxon>Aurantiacibacter</taxon>
    </lineage>
</organism>
<evidence type="ECO:0000313" key="2">
    <source>
        <dbReference type="Proteomes" id="UP000053070"/>
    </source>
</evidence>
<sequence>MLTGTWPAPSGTQEYAVWFDEDREKRLLIVPALFDEANKLRRFTVDTMRALDGLGVDSFLPDLPGTNESLAALAKQDLESWRAAMSASAEHFRATHVLALRGGALCVDTSLPSAHYAPVAGSKIARNLLRGHLIGEREAGRDMGQDEAVQQAFTDGLRMGGYDCSASMWRGIDAALPGNAQRIFEQAELDGPALWLRSEPEAAPSQSARLAKLVAEWLA</sequence>
<dbReference type="RefSeq" id="WP_047005863.1">
    <property type="nucleotide sequence ID" value="NZ_CP018097.1"/>
</dbReference>
<gene>
    <name evidence="1" type="ORF">AAW01_03140</name>
</gene>
<evidence type="ECO:0000313" key="1">
    <source>
        <dbReference type="EMBL" id="KLE33013.1"/>
    </source>
</evidence>
<keyword evidence="2" id="KW-1185">Reference proteome</keyword>
<dbReference type="Proteomes" id="UP000053070">
    <property type="component" value="Unassembled WGS sequence"/>
</dbReference>
<dbReference type="KEGG" id="egn:BMF35_a2050"/>
<name>A0A0G9MUL6_9SPHN</name>
<comment type="caution">
    <text evidence="1">The sequence shown here is derived from an EMBL/GenBank/DDBJ whole genome shotgun (WGS) entry which is preliminary data.</text>
</comment>
<dbReference type="EMBL" id="LBHC01000001">
    <property type="protein sequence ID" value="KLE33013.1"/>
    <property type="molecule type" value="Genomic_DNA"/>
</dbReference>
<dbReference type="OrthoDB" id="7390151at2"/>
<proteinExistence type="predicted"/>
<accession>A0A0G9MUL6</accession>
<dbReference type="PATRIC" id="fig|502682.8.peg.641"/>
<dbReference type="STRING" id="502682.BMF35_a2050"/>
<protein>
    <submittedName>
        <fullName evidence="1">Uncharacterized protein</fullName>
    </submittedName>
</protein>